<dbReference type="AlphaFoldDB" id="A0A285TKC1"/>
<evidence type="ECO:0000313" key="3">
    <source>
        <dbReference type="Proteomes" id="UP000219636"/>
    </source>
</evidence>
<keyword evidence="1" id="KW-0472">Membrane</keyword>
<dbReference type="RefSeq" id="WP_097074814.1">
    <property type="nucleotide sequence ID" value="NZ_OBMQ01000014.1"/>
</dbReference>
<keyword evidence="3" id="KW-1185">Reference proteome</keyword>
<feature type="transmembrane region" description="Helical" evidence="1">
    <location>
        <begin position="38"/>
        <end position="59"/>
    </location>
</feature>
<reference evidence="3" key="1">
    <citation type="submission" date="2017-08" db="EMBL/GenBank/DDBJ databases">
        <authorList>
            <person name="Varghese N."/>
            <person name="Submissions S."/>
        </authorList>
    </citation>
    <scope>NUCLEOTIDE SEQUENCE [LARGE SCALE GENOMIC DNA]</scope>
    <source>
        <strain evidence="3">JC22</strain>
    </source>
</reference>
<accession>A0A285TKC1</accession>
<dbReference type="InterPro" id="IPR027304">
    <property type="entry name" value="Trigger_fact/SurA_dom_sf"/>
</dbReference>
<dbReference type="Proteomes" id="UP000219636">
    <property type="component" value="Unassembled WGS sequence"/>
</dbReference>
<gene>
    <name evidence="2" type="ORF">SAMN05880501_11478</name>
</gene>
<keyword evidence="1" id="KW-0812">Transmembrane</keyword>
<evidence type="ECO:0000313" key="2">
    <source>
        <dbReference type="EMBL" id="SOC22697.1"/>
    </source>
</evidence>
<name>A0A285TKC1_9BACL</name>
<keyword evidence="1" id="KW-1133">Transmembrane helix</keyword>
<protein>
    <submittedName>
        <fullName evidence="2">Uncharacterized protein</fullName>
    </submittedName>
</protein>
<dbReference type="OrthoDB" id="2730263at2"/>
<sequence>MNEIKKSLIEAAGDMSESKKRVKMTMHQQPKPHPKRNFLTAITVVAVLGLFFIVTSLLLNNNHEVTQATLFDKHQYNVMLKIKGTFVYSNDVDEEYLKQEVYDSIERNIAYYVYAESLGYEITKTEIENSYEQMIQFLYQSKESKQSHKEWAKSANLSLKDYERYIYSNTPYRVAQNKLEEHFMEQYPKIDRLIANQLAIKNAVPYFRQHYTGDIQAFKKKLNLPLVDSNLGEGTKLLGRVVEVEDNMFLVESYLENERYWVPQDNIPDLSIGDIVEVFYKMRSNDESPYVTDIWDLKMIDDYMTESSQNQTINLTIPEDNISKVKAFIGMLRWDEANFEMSRPADYQIVLKNITYQIWSYQDGFVLLSSRGEYRKLNEDFTEELSEYLGLK</sequence>
<dbReference type="EMBL" id="OBMQ01000014">
    <property type="protein sequence ID" value="SOC22697.1"/>
    <property type="molecule type" value="Genomic_DNA"/>
</dbReference>
<organism evidence="2 3">
    <name type="scientific">Ureibacillus xyleni</name>
    <dbReference type="NCBI Taxonomy" id="614648"/>
    <lineage>
        <taxon>Bacteria</taxon>
        <taxon>Bacillati</taxon>
        <taxon>Bacillota</taxon>
        <taxon>Bacilli</taxon>
        <taxon>Bacillales</taxon>
        <taxon>Caryophanaceae</taxon>
        <taxon>Ureibacillus</taxon>
    </lineage>
</organism>
<evidence type="ECO:0000256" key="1">
    <source>
        <dbReference type="SAM" id="Phobius"/>
    </source>
</evidence>
<proteinExistence type="predicted"/>
<dbReference type="SUPFAM" id="SSF109998">
    <property type="entry name" value="Triger factor/SurA peptide-binding domain-like"/>
    <property type="match status" value="1"/>
</dbReference>